<dbReference type="AlphaFoldDB" id="A0A4U5N660"/>
<name>A0A4U5N660_STECR</name>
<proteinExistence type="predicted"/>
<keyword evidence="2" id="KW-1185">Reference proteome</keyword>
<organism evidence="1 2">
    <name type="scientific">Steinernema carpocapsae</name>
    <name type="common">Entomopathogenic nematode</name>
    <dbReference type="NCBI Taxonomy" id="34508"/>
    <lineage>
        <taxon>Eukaryota</taxon>
        <taxon>Metazoa</taxon>
        <taxon>Ecdysozoa</taxon>
        <taxon>Nematoda</taxon>
        <taxon>Chromadorea</taxon>
        <taxon>Rhabditida</taxon>
        <taxon>Tylenchina</taxon>
        <taxon>Panagrolaimomorpha</taxon>
        <taxon>Strongyloidoidea</taxon>
        <taxon>Steinernematidae</taxon>
        <taxon>Steinernema</taxon>
    </lineage>
</organism>
<accession>A0A4U5N660</accession>
<protein>
    <submittedName>
        <fullName evidence="1">Uncharacterized protein</fullName>
    </submittedName>
</protein>
<dbReference type="OrthoDB" id="10482484at2759"/>
<sequence length="102" mass="12012">MEWYDYFPLGPGVNDEEEDDLWSIWTFEDGDVLAMWTAAWSDRFDRLNPEEVVKEELNVIPVLSTAQPVAREVPDLSETIVKLEKKNVSVAKRIKRFFVFRF</sequence>
<reference evidence="1 2" key="2">
    <citation type="journal article" date="2019" name="G3 (Bethesda)">
        <title>Hybrid Assembly of the Genome of the Entomopathogenic Nematode Steinernema carpocapsae Identifies the X-Chromosome.</title>
        <authorList>
            <person name="Serra L."/>
            <person name="Macchietto M."/>
            <person name="Macias-Munoz A."/>
            <person name="McGill C.J."/>
            <person name="Rodriguez I.M."/>
            <person name="Rodriguez B."/>
            <person name="Murad R."/>
            <person name="Mortazavi A."/>
        </authorList>
    </citation>
    <scope>NUCLEOTIDE SEQUENCE [LARGE SCALE GENOMIC DNA]</scope>
    <source>
        <strain evidence="1 2">ALL</strain>
    </source>
</reference>
<evidence type="ECO:0000313" key="2">
    <source>
        <dbReference type="Proteomes" id="UP000298663"/>
    </source>
</evidence>
<dbReference type="Proteomes" id="UP000298663">
    <property type="component" value="Unassembled WGS sequence"/>
</dbReference>
<comment type="caution">
    <text evidence="1">The sequence shown here is derived from an EMBL/GenBank/DDBJ whole genome shotgun (WGS) entry which is preliminary data.</text>
</comment>
<dbReference type="EMBL" id="AZBU02000005">
    <property type="protein sequence ID" value="TKR77870.1"/>
    <property type="molecule type" value="Genomic_DNA"/>
</dbReference>
<reference evidence="1 2" key="1">
    <citation type="journal article" date="2015" name="Genome Biol.">
        <title>Comparative genomics of Steinernema reveals deeply conserved gene regulatory networks.</title>
        <authorList>
            <person name="Dillman A.R."/>
            <person name="Macchietto M."/>
            <person name="Porter C.F."/>
            <person name="Rogers A."/>
            <person name="Williams B."/>
            <person name="Antoshechkin I."/>
            <person name="Lee M.M."/>
            <person name="Goodwin Z."/>
            <person name="Lu X."/>
            <person name="Lewis E.E."/>
            <person name="Goodrich-Blair H."/>
            <person name="Stock S.P."/>
            <person name="Adams B.J."/>
            <person name="Sternberg P.W."/>
            <person name="Mortazavi A."/>
        </authorList>
    </citation>
    <scope>NUCLEOTIDE SEQUENCE [LARGE SCALE GENOMIC DNA]</scope>
    <source>
        <strain evidence="1 2">ALL</strain>
    </source>
</reference>
<gene>
    <name evidence="1" type="ORF">L596_018769</name>
</gene>
<evidence type="ECO:0000313" key="1">
    <source>
        <dbReference type="EMBL" id="TKR77870.1"/>
    </source>
</evidence>